<protein>
    <submittedName>
        <fullName evidence="1">Uncharacterized protein</fullName>
    </submittedName>
</protein>
<feature type="non-terminal residue" evidence="1">
    <location>
        <position position="1"/>
    </location>
</feature>
<keyword evidence="2" id="KW-1185">Reference proteome</keyword>
<name>A0A0V1MEZ9_9BILA</name>
<comment type="caution">
    <text evidence="1">The sequence shown here is derived from an EMBL/GenBank/DDBJ whole genome shotgun (WGS) entry which is preliminary data.</text>
</comment>
<accession>A0A0V1MEZ9</accession>
<reference evidence="1 2" key="1">
    <citation type="submission" date="2015-01" db="EMBL/GenBank/DDBJ databases">
        <title>Evolution of Trichinella species and genotypes.</title>
        <authorList>
            <person name="Korhonen P.K."/>
            <person name="Edoardo P."/>
            <person name="Giuseppe L.R."/>
            <person name="Gasser R.B."/>
        </authorList>
    </citation>
    <scope>NUCLEOTIDE SEQUENCE [LARGE SCALE GENOMIC DNA]</scope>
    <source>
        <strain evidence="1">ISS1980</strain>
    </source>
</reference>
<evidence type="ECO:0000313" key="2">
    <source>
        <dbReference type="Proteomes" id="UP000054843"/>
    </source>
</evidence>
<gene>
    <name evidence="1" type="ORF">T10_5228</name>
</gene>
<proteinExistence type="predicted"/>
<organism evidence="1 2">
    <name type="scientific">Trichinella papuae</name>
    <dbReference type="NCBI Taxonomy" id="268474"/>
    <lineage>
        <taxon>Eukaryota</taxon>
        <taxon>Metazoa</taxon>
        <taxon>Ecdysozoa</taxon>
        <taxon>Nematoda</taxon>
        <taxon>Enoplea</taxon>
        <taxon>Dorylaimia</taxon>
        <taxon>Trichinellida</taxon>
        <taxon>Trichinellidae</taxon>
        <taxon>Trichinella</taxon>
    </lineage>
</organism>
<evidence type="ECO:0000313" key="1">
    <source>
        <dbReference type="EMBL" id="KRZ69950.1"/>
    </source>
</evidence>
<dbReference type="Proteomes" id="UP000054843">
    <property type="component" value="Unassembled WGS sequence"/>
</dbReference>
<dbReference type="EMBL" id="JYDO01000124">
    <property type="protein sequence ID" value="KRZ69950.1"/>
    <property type="molecule type" value="Genomic_DNA"/>
</dbReference>
<dbReference type="EMBL" id="JYDO01000124">
    <property type="protein sequence ID" value="KRZ69945.1"/>
    <property type="molecule type" value="Genomic_DNA"/>
</dbReference>
<dbReference type="AlphaFoldDB" id="A0A0V1MEZ9"/>
<sequence length="157" mass="17442">LHSLTCPSSSMNPVGQWLKKEKDTLVQMDCKKPDIGDFGKSSSTGSIRASLAGQVRLNSLMSVYSLSTLACILSPFHLLVFHTSGRLWTRLHTSSRTATYWCRISMCHSMWTLTSRSAAKSKSGVLSWAFKWLYSRASALRTCNRIYEGNLIKGTSA</sequence>